<comment type="catalytic activity">
    <reaction evidence="1">
        <text>ATP + protein L-histidine = ADP + protein N-phospho-L-histidine.</text>
        <dbReference type="EC" id="2.7.13.3"/>
    </reaction>
</comment>
<dbReference type="EC" id="2.7.13.3" evidence="2"/>
<evidence type="ECO:0000256" key="4">
    <source>
        <dbReference type="ARBA" id="ARBA00022741"/>
    </source>
</evidence>
<evidence type="ECO:0000256" key="7">
    <source>
        <dbReference type="SAM" id="Coils"/>
    </source>
</evidence>
<sequence>MIDPHALMKRYFQAFLGHLVPGFIHNINSPLQVLGFALEFVEQDLKEQSETEKVMERIDTAKNQARALSEMVKDMRTLERMGTAEEPVIVGDALRILERVLMCDLFCKHNVRLEVQIDPAVGTVQINGAFTVPAICELLRNSLTALQVVESRNLIIKAYAENEITCLEVTDTGCGLPEDIAPEDLFEPGVSAWPEGIRQTVGYGFPGMGLYCVKEILKADGCNIKLFGKDGFTTARIELPSGMAR</sequence>
<dbReference type="InterPro" id="IPR036097">
    <property type="entry name" value="HisK_dim/P_sf"/>
</dbReference>
<keyword evidence="5 9" id="KW-0418">Kinase</keyword>
<feature type="domain" description="Histidine kinase" evidence="8">
    <location>
        <begin position="22"/>
        <end position="243"/>
    </location>
</feature>
<dbReference type="RefSeq" id="WP_093392762.1">
    <property type="nucleotide sequence ID" value="NZ_FOUU01000001.1"/>
</dbReference>
<feature type="coiled-coil region" evidence="7">
    <location>
        <begin position="51"/>
        <end position="78"/>
    </location>
</feature>
<dbReference type="Gene3D" id="3.30.565.10">
    <property type="entry name" value="Histidine kinase-like ATPase, C-terminal domain"/>
    <property type="match status" value="1"/>
</dbReference>
<keyword evidence="10" id="KW-1185">Reference proteome</keyword>
<evidence type="ECO:0000259" key="8">
    <source>
        <dbReference type="PROSITE" id="PS50109"/>
    </source>
</evidence>
<accession>A0A1I4QRX2</accession>
<name>A0A1I4QRX2_9BACT</name>
<keyword evidence="7" id="KW-0175">Coiled coil</keyword>
<dbReference type="InterPro" id="IPR050980">
    <property type="entry name" value="2C_sensor_his_kinase"/>
</dbReference>
<dbReference type="GO" id="GO:0000155">
    <property type="term" value="F:phosphorelay sensor kinase activity"/>
    <property type="evidence" value="ECO:0007669"/>
    <property type="project" value="InterPro"/>
</dbReference>
<evidence type="ECO:0000256" key="6">
    <source>
        <dbReference type="ARBA" id="ARBA00022840"/>
    </source>
</evidence>
<keyword evidence="3" id="KW-0808">Transferase</keyword>
<protein>
    <recommendedName>
        <fullName evidence="2">histidine kinase</fullName>
        <ecNumber evidence="2">2.7.13.3</ecNumber>
    </recommendedName>
</protein>
<dbReference type="EMBL" id="FOUU01000001">
    <property type="protein sequence ID" value="SFM42824.1"/>
    <property type="molecule type" value="Genomic_DNA"/>
</dbReference>
<dbReference type="Gene3D" id="1.10.287.130">
    <property type="match status" value="1"/>
</dbReference>
<keyword evidence="6" id="KW-0067">ATP-binding</keyword>
<evidence type="ECO:0000256" key="5">
    <source>
        <dbReference type="ARBA" id="ARBA00022777"/>
    </source>
</evidence>
<evidence type="ECO:0000256" key="1">
    <source>
        <dbReference type="ARBA" id="ARBA00000085"/>
    </source>
</evidence>
<evidence type="ECO:0000256" key="2">
    <source>
        <dbReference type="ARBA" id="ARBA00012438"/>
    </source>
</evidence>
<dbReference type="PROSITE" id="PS50109">
    <property type="entry name" value="HIS_KIN"/>
    <property type="match status" value="1"/>
</dbReference>
<dbReference type="GO" id="GO:0005886">
    <property type="term" value="C:plasma membrane"/>
    <property type="evidence" value="ECO:0007669"/>
    <property type="project" value="TreeGrafter"/>
</dbReference>
<gene>
    <name evidence="9" type="ORF">SAMN05660836_00194</name>
</gene>
<proteinExistence type="predicted"/>
<dbReference type="SUPFAM" id="SSF55874">
    <property type="entry name" value="ATPase domain of HSP90 chaperone/DNA topoisomerase II/histidine kinase"/>
    <property type="match status" value="1"/>
</dbReference>
<dbReference type="GO" id="GO:0005524">
    <property type="term" value="F:ATP binding"/>
    <property type="evidence" value="ECO:0007669"/>
    <property type="project" value="UniProtKB-KW"/>
</dbReference>
<keyword evidence="4" id="KW-0547">Nucleotide-binding</keyword>
<dbReference type="InterPro" id="IPR036890">
    <property type="entry name" value="HATPase_C_sf"/>
</dbReference>
<dbReference type="Pfam" id="PF02518">
    <property type="entry name" value="HATPase_c"/>
    <property type="match status" value="1"/>
</dbReference>
<evidence type="ECO:0000313" key="10">
    <source>
        <dbReference type="Proteomes" id="UP000199611"/>
    </source>
</evidence>
<dbReference type="AlphaFoldDB" id="A0A1I4QRX2"/>
<evidence type="ECO:0000313" key="9">
    <source>
        <dbReference type="EMBL" id="SFM42824.1"/>
    </source>
</evidence>
<dbReference type="InterPro" id="IPR003594">
    <property type="entry name" value="HATPase_dom"/>
</dbReference>
<organism evidence="9 10">
    <name type="scientific">Thermodesulforhabdus norvegica</name>
    <dbReference type="NCBI Taxonomy" id="39841"/>
    <lineage>
        <taxon>Bacteria</taxon>
        <taxon>Pseudomonadati</taxon>
        <taxon>Thermodesulfobacteriota</taxon>
        <taxon>Syntrophobacteria</taxon>
        <taxon>Syntrophobacterales</taxon>
        <taxon>Thermodesulforhabdaceae</taxon>
        <taxon>Thermodesulforhabdus</taxon>
    </lineage>
</organism>
<dbReference type="STRING" id="39841.SAMN05660836_00194"/>
<dbReference type="PANTHER" id="PTHR44936">
    <property type="entry name" value="SENSOR PROTEIN CREC"/>
    <property type="match status" value="1"/>
</dbReference>
<reference evidence="9 10" key="1">
    <citation type="submission" date="2016-10" db="EMBL/GenBank/DDBJ databases">
        <authorList>
            <person name="de Groot N.N."/>
        </authorList>
    </citation>
    <scope>NUCLEOTIDE SEQUENCE [LARGE SCALE GENOMIC DNA]</scope>
    <source>
        <strain evidence="9 10">DSM 9990</strain>
    </source>
</reference>
<dbReference type="PANTHER" id="PTHR44936:SF10">
    <property type="entry name" value="SENSOR PROTEIN RSTB"/>
    <property type="match status" value="1"/>
</dbReference>
<evidence type="ECO:0000256" key="3">
    <source>
        <dbReference type="ARBA" id="ARBA00022679"/>
    </source>
</evidence>
<dbReference type="InterPro" id="IPR005467">
    <property type="entry name" value="His_kinase_dom"/>
</dbReference>
<dbReference type="OrthoDB" id="5501588at2"/>
<dbReference type="SUPFAM" id="SSF47384">
    <property type="entry name" value="Homodimeric domain of signal transducing histidine kinase"/>
    <property type="match status" value="1"/>
</dbReference>
<dbReference type="Proteomes" id="UP000199611">
    <property type="component" value="Unassembled WGS sequence"/>
</dbReference>